<protein>
    <submittedName>
        <fullName evidence="2">Uncharacterized protein</fullName>
    </submittedName>
</protein>
<feature type="region of interest" description="Disordered" evidence="1">
    <location>
        <begin position="350"/>
        <end position="389"/>
    </location>
</feature>
<evidence type="ECO:0000313" key="3">
    <source>
        <dbReference type="Proteomes" id="UP000759131"/>
    </source>
</evidence>
<proteinExistence type="predicted"/>
<dbReference type="EMBL" id="OC867334">
    <property type="protein sequence ID" value="CAD7633440.1"/>
    <property type="molecule type" value="Genomic_DNA"/>
</dbReference>
<dbReference type="OrthoDB" id="6515611at2759"/>
<feature type="compositionally biased region" description="Polar residues" evidence="1">
    <location>
        <begin position="1"/>
        <end position="12"/>
    </location>
</feature>
<feature type="compositionally biased region" description="Polar residues" evidence="1">
    <location>
        <begin position="361"/>
        <end position="371"/>
    </location>
</feature>
<accession>A0A7R9L3Y3</accession>
<dbReference type="EMBL" id="CAJPIZ010012759">
    <property type="protein sequence ID" value="CAG2113870.1"/>
    <property type="molecule type" value="Genomic_DNA"/>
</dbReference>
<reference evidence="2" key="1">
    <citation type="submission" date="2020-11" db="EMBL/GenBank/DDBJ databases">
        <authorList>
            <person name="Tran Van P."/>
        </authorList>
    </citation>
    <scope>NUCLEOTIDE SEQUENCE</scope>
</reference>
<evidence type="ECO:0000256" key="1">
    <source>
        <dbReference type="SAM" id="MobiDB-lite"/>
    </source>
</evidence>
<organism evidence="2">
    <name type="scientific">Medioppia subpectinata</name>
    <dbReference type="NCBI Taxonomy" id="1979941"/>
    <lineage>
        <taxon>Eukaryota</taxon>
        <taxon>Metazoa</taxon>
        <taxon>Ecdysozoa</taxon>
        <taxon>Arthropoda</taxon>
        <taxon>Chelicerata</taxon>
        <taxon>Arachnida</taxon>
        <taxon>Acari</taxon>
        <taxon>Acariformes</taxon>
        <taxon>Sarcoptiformes</taxon>
        <taxon>Oribatida</taxon>
        <taxon>Brachypylina</taxon>
        <taxon>Oppioidea</taxon>
        <taxon>Oppiidae</taxon>
        <taxon>Medioppia</taxon>
    </lineage>
</organism>
<keyword evidence="3" id="KW-1185">Reference proteome</keyword>
<name>A0A7R9L3Y3_9ACAR</name>
<dbReference type="AlphaFoldDB" id="A0A7R9L3Y3"/>
<feature type="compositionally biased region" description="Low complexity" evidence="1">
    <location>
        <begin position="117"/>
        <end position="138"/>
    </location>
</feature>
<feature type="compositionally biased region" description="Polar residues" evidence="1">
    <location>
        <begin position="48"/>
        <end position="59"/>
    </location>
</feature>
<gene>
    <name evidence="2" type="ORF">OSB1V03_LOCUS13837</name>
</gene>
<feature type="region of interest" description="Disordered" evidence="1">
    <location>
        <begin position="1"/>
        <end position="154"/>
    </location>
</feature>
<feature type="compositionally biased region" description="Low complexity" evidence="1">
    <location>
        <begin position="36"/>
        <end position="47"/>
    </location>
</feature>
<evidence type="ECO:0000313" key="2">
    <source>
        <dbReference type="EMBL" id="CAD7633440.1"/>
    </source>
</evidence>
<dbReference type="Proteomes" id="UP000759131">
    <property type="component" value="Unassembled WGS sequence"/>
</dbReference>
<sequence>MKRRSVASTSGASVGRRGRPAKASTSDTAVGRRGKASTAATSDGSASLNEQSSTVSSTDGPVGRRRKSAKTATSEGTISRRAKSAKASTSDGSVGCRGKSAKTSTSDGSVGRRGKLSKASTSSGSVSRRAKSSKASTSDVSVVRRGRRPNNKMSTVITKKEKKAFYDLLCEKGFSCLKNEELLTQTLPNRTISEINAMIDNYSRKGQDSDTSDGKQPIETWFELIHQTIPNATKKDDLSAVLVDILSEMSAKGLATNGSDGDEEATDSDLKPDFKQIYACIGDALSGRYVPQLRPIDAFVFVKLIEELKELLRDVDHNKELDYLTSGQWMGAKKSGEEVFADIYKRRQRQNAAENGETGAGDTSAQSVRQTRSSDHSFGAGDGEEAHDEEADGVAMDFVEFTTGLSATTDKKVEILQNYPKLRKISECLNPIKIPIELMAEQTLRW</sequence>